<dbReference type="PANTHER" id="PTHR31293">
    <property type="entry name" value="RNI-LIKE SUPERFAMILY PROTEIN"/>
    <property type="match status" value="1"/>
</dbReference>
<dbReference type="SUPFAM" id="SSF81383">
    <property type="entry name" value="F-box domain"/>
    <property type="match status" value="1"/>
</dbReference>
<dbReference type="InterPro" id="IPR055294">
    <property type="entry name" value="FBL60-like"/>
</dbReference>
<dbReference type="STRING" id="3708.A0A078HDA0"/>
<dbReference type="InterPro" id="IPR001810">
    <property type="entry name" value="F-box_dom"/>
</dbReference>
<dbReference type="AlphaFoldDB" id="A0A078HDA0"/>
<dbReference type="SMART" id="SM00579">
    <property type="entry name" value="FBD"/>
    <property type="match status" value="1"/>
</dbReference>
<evidence type="ECO:0000259" key="1">
    <source>
        <dbReference type="PROSITE" id="PS50181"/>
    </source>
</evidence>
<dbReference type="Gene3D" id="1.20.1280.50">
    <property type="match status" value="1"/>
</dbReference>
<sequence length="459" mass="52158">MDRLSSLPDELLYHILSLLPTKSAVVTSSLSKRWLNLWKLNPNLDIDDSLFIHPQHGKGESQHIRQSFVRFVDSVLAMQGDSPINTFSLKCITGIHPDTVNRWIRNVLQRGVSDLSLFTDFTCEDTEEDSYQLPRELFLSRTLVKLNLRSEHCVDWWWPGGIWSDSLALGVLKSLSIDSDLIFCGEVEEFIPSFTALEELRMGSMEWRESDVTVSSATLRTMSLHGTGCEEFVNPTSVSFDTPNLRVLSYYDLVAEDYPLVEDEGNVLVNFGNVVKLMNGIQNVQKLSFTADTLEVLSQCCDTMPVFNNLKFLGITSEEGRGWQAMPALLKNCPRLETIILEGLLHYVTDKCGDACPCISREGKGRSLRACPVNRLEIQGFRATMKEMTMIKHFLDYFPGLKRLDVVIEDNEPTQLRNPELSKCVKEMFSLYSRLYPSCSVELMVSSFLQKKWRAQGHI</sequence>
<dbReference type="InterPro" id="IPR055411">
    <property type="entry name" value="LRR_FXL15/At3g58940/PEG3-like"/>
</dbReference>
<dbReference type="InterPro" id="IPR006566">
    <property type="entry name" value="FBD"/>
</dbReference>
<dbReference type="PaxDb" id="3708-A0A078HDA0"/>
<organism evidence="2 3">
    <name type="scientific">Brassica napus</name>
    <name type="common">Rape</name>
    <dbReference type="NCBI Taxonomy" id="3708"/>
    <lineage>
        <taxon>Eukaryota</taxon>
        <taxon>Viridiplantae</taxon>
        <taxon>Streptophyta</taxon>
        <taxon>Embryophyta</taxon>
        <taxon>Tracheophyta</taxon>
        <taxon>Spermatophyta</taxon>
        <taxon>Magnoliopsida</taxon>
        <taxon>eudicotyledons</taxon>
        <taxon>Gunneridae</taxon>
        <taxon>Pentapetalae</taxon>
        <taxon>rosids</taxon>
        <taxon>malvids</taxon>
        <taxon>Brassicales</taxon>
        <taxon>Brassicaceae</taxon>
        <taxon>Brassiceae</taxon>
        <taxon>Brassica</taxon>
    </lineage>
</organism>
<dbReference type="OMA" id="NIDRWIC"/>
<dbReference type="SUPFAM" id="SSF52047">
    <property type="entry name" value="RNI-like"/>
    <property type="match status" value="1"/>
</dbReference>
<evidence type="ECO:0000313" key="3">
    <source>
        <dbReference type="Proteomes" id="UP000028999"/>
    </source>
</evidence>
<dbReference type="PANTHER" id="PTHR31293:SF16">
    <property type="entry name" value="RNI-LIKE SUPERFAMILY PROTEIN"/>
    <property type="match status" value="1"/>
</dbReference>
<dbReference type="Proteomes" id="UP000028999">
    <property type="component" value="Unassembled WGS sequence"/>
</dbReference>
<evidence type="ECO:0000313" key="2">
    <source>
        <dbReference type="EMBL" id="CDY34798.1"/>
    </source>
</evidence>
<accession>A0A078HDA0</accession>
<dbReference type="Pfam" id="PF24758">
    <property type="entry name" value="LRR_At5g56370"/>
    <property type="match status" value="1"/>
</dbReference>
<dbReference type="EMBL" id="LK032341">
    <property type="protein sequence ID" value="CDY34798.1"/>
    <property type="molecule type" value="Genomic_DNA"/>
</dbReference>
<dbReference type="InterPro" id="IPR036047">
    <property type="entry name" value="F-box-like_dom_sf"/>
</dbReference>
<dbReference type="Pfam" id="PF00646">
    <property type="entry name" value="F-box"/>
    <property type="match status" value="1"/>
</dbReference>
<gene>
    <name evidence="2" type="primary">BnaA09g41650D</name>
    <name evidence="2" type="ORF">GSBRNA2T00057345001</name>
</gene>
<dbReference type="Gene3D" id="3.80.10.10">
    <property type="entry name" value="Ribonuclease Inhibitor"/>
    <property type="match status" value="1"/>
</dbReference>
<protein>
    <submittedName>
        <fullName evidence="2">BnaA09g41650D protein</fullName>
    </submittedName>
</protein>
<dbReference type="PROSITE" id="PS50181">
    <property type="entry name" value="FBOX"/>
    <property type="match status" value="1"/>
</dbReference>
<dbReference type="InterPro" id="IPR032675">
    <property type="entry name" value="LRR_dom_sf"/>
</dbReference>
<feature type="domain" description="F-box" evidence="1">
    <location>
        <begin position="1"/>
        <end position="37"/>
    </location>
</feature>
<reference evidence="2 3" key="1">
    <citation type="journal article" date="2014" name="Science">
        <title>Plant genetics. Early allopolyploid evolution in the post-Neolithic Brassica napus oilseed genome.</title>
        <authorList>
            <person name="Chalhoub B."/>
            <person name="Denoeud F."/>
            <person name="Liu S."/>
            <person name="Parkin I.A."/>
            <person name="Tang H."/>
            <person name="Wang X."/>
            <person name="Chiquet J."/>
            <person name="Belcram H."/>
            <person name="Tong C."/>
            <person name="Samans B."/>
            <person name="Correa M."/>
            <person name="Da Silva C."/>
            <person name="Just J."/>
            <person name="Falentin C."/>
            <person name="Koh C.S."/>
            <person name="Le Clainche I."/>
            <person name="Bernard M."/>
            <person name="Bento P."/>
            <person name="Noel B."/>
            <person name="Labadie K."/>
            <person name="Alberti A."/>
            <person name="Charles M."/>
            <person name="Arnaud D."/>
            <person name="Guo H."/>
            <person name="Daviaud C."/>
            <person name="Alamery S."/>
            <person name="Jabbari K."/>
            <person name="Zhao M."/>
            <person name="Edger P.P."/>
            <person name="Chelaifa H."/>
            <person name="Tack D."/>
            <person name="Lassalle G."/>
            <person name="Mestiri I."/>
            <person name="Schnel N."/>
            <person name="Le Paslier M.C."/>
            <person name="Fan G."/>
            <person name="Renault V."/>
            <person name="Bayer P.E."/>
            <person name="Golicz A.A."/>
            <person name="Manoli S."/>
            <person name="Lee T.H."/>
            <person name="Thi V.H."/>
            <person name="Chalabi S."/>
            <person name="Hu Q."/>
            <person name="Fan C."/>
            <person name="Tollenaere R."/>
            <person name="Lu Y."/>
            <person name="Battail C."/>
            <person name="Shen J."/>
            <person name="Sidebottom C.H."/>
            <person name="Wang X."/>
            <person name="Canaguier A."/>
            <person name="Chauveau A."/>
            <person name="Berard A."/>
            <person name="Deniot G."/>
            <person name="Guan M."/>
            <person name="Liu Z."/>
            <person name="Sun F."/>
            <person name="Lim Y.P."/>
            <person name="Lyons E."/>
            <person name="Town C.D."/>
            <person name="Bancroft I."/>
            <person name="Wang X."/>
            <person name="Meng J."/>
            <person name="Ma J."/>
            <person name="Pires J.C."/>
            <person name="King G.J."/>
            <person name="Brunel D."/>
            <person name="Delourme R."/>
            <person name="Renard M."/>
            <person name="Aury J.M."/>
            <person name="Adams K.L."/>
            <person name="Batley J."/>
            <person name="Snowdon R.J."/>
            <person name="Tost J."/>
            <person name="Edwards D."/>
            <person name="Zhou Y."/>
            <person name="Hua W."/>
            <person name="Sharpe A.G."/>
            <person name="Paterson A.H."/>
            <person name="Guan C."/>
            <person name="Wincker P."/>
        </authorList>
    </citation>
    <scope>NUCLEOTIDE SEQUENCE [LARGE SCALE GENOMIC DNA]</scope>
    <source>
        <strain evidence="3">cv. Darmor-bzh</strain>
    </source>
</reference>
<name>A0A078HDA0_BRANA</name>
<proteinExistence type="predicted"/>
<dbReference type="InterPro" id="IPR053781">
    <property type="entry name" value="F-box_AtFBL13-like"/>
</dbReference>
<dbReference type="Gramene" id="CDY34798">
    <property type="protein sequence ID" value="CDY34798"/>
    <property type="gene ID" value="GSBRNA2T00057345001"/>
</dbReference>
<keyword evidence="3" id="KW-1185">Reference proteome</keyword>
<dbReference type="CDD" id="cd22160">
    <property type="entry name" value="F-box_AtFBL13-like"/>
    <property type="match status" value="1"/>
</dbReference>
<dbReference type="SMART" id="SM00256">
    <property type="entry name" value="FBOX"/>
    <property type="match status" value="1"/>
</dbReference>